<evidence type="ECO:0000256" key="1">
    <source>
        <dbReference type="SAM" id="Phobius"/>
    </source>
</evidence>
<organism evidence="2">
    <name type="scientific">marine sediment metagenome</name>
    <dbReference type="NCBI Taxonomy" id="412755"/>
    <lineage>
        <taxon>unclassified sequences</taxon>
        <taxon>metagenomes</taxon>
        <taxon>ecological metagenomes</taxon>
    </lineage>
</organism>
<keyword evidence="1" id="KW-0472">Membrane</keyword>
<keyword evidence="1" id="KW-0812">Transmembrane</keyword>
<keyword evidence="1" id="KW-1133">Transmembrane helix</keyword>
<proteinExistence type="predicted"/>
<gene>
    <name evidence="2" type="ORF">S12H4_04131</name>
</gene>
<feature type="transmembrane region" description="Helical" evidence="1">
    <location>
        <begin position="64"/>
        <end position="85"/>
    </location>
</feature>
<comment type="caution">
    <text evidence="2">The sequence shown here is derived from an EMBL/GenBank/DDBJ whole genome shotgun (WGS) entry which is preliminary data.</text>
</comment>
<sequence length="116" mass="13873">FSWFFYSLGIELIIFAIILGIEEIEMLNTQKSYRFLSYFSYYSFTVYLLHNLLYFLFLDSLYPFNIWIYISATILIIGFALRSIYNKWGSNFSIKAQIGRLSLRIAKLIDNRKNFN</sequence>
<feature type="non-terminal residue" evidence="2">
    <location>
        <position position="1"/>
    </location>
</feature>
<reference evidence="2" key="1">
    <citation type="journal article" date="2014" name="Front. Microbiol.">
        <title>High frequency of phylogenetically diverse reductive dehalogenase-homologous genes in deep subseafloor sedimentary metagenomes.</title>
        <authorList>
            <person name="Kawai M."/>
            <person name="Futagami T."/>
            <person name="Toyoda A."/>
            <person name="Takaki Y."/>
            <person name="Nishi S."/>
            <person name="Hori S."/>
            <person name="Arai W."/>
            <person name="Tsubouchi T."/>
            <person name="Morono Y."/>
            <person name="Uchiyama I."/>
            <person name="Ito T."/>
            <person name="Fujiyama A."/>
            <person name="Inagaki F."/>
            <person name="Takami H."/>
        </authorList>
    </citation>
    <scope>NUCLEOTIDE SEQUENCE</scope>
    <source>
        <strain evidence="2">Expedition CK06-06</strain>
    </source>
</reference>
<dbReference type="AlphaFoldDB" id="X1QVG8"/>
<name>X1QVG8_9ZZZZ</name>
<protein>
    <submittedName>
        <fullName evidence="2">Uncharacterized protein</fullName>
    </submittedName>
</protein>
<dbReference type="EMBL" id="BARW01001236">
    <property type="protein sequence ID" value="GAI72547.1"/>
    <property type="molecule type" value="Genomic_DNA"/>
</dbReference>
<evidence type="ECO:0000313" key="2">
    <source>
        <dbReference type="EMBL" id="GAI72547.1"/>
    </source>
</evidence>
<accession>X1QVG8</accession>
<feature type="transmembrane region" description="Helical" evidence="1">
    <location>
        <begin position="6"/>
        <end position="24"/>
    </location>
</feature>
<feature type="transmembrane region" description="Helical" evidence="1">
    <location>
        <begin position="36"/>
        <end position="58"/>
    </location>
</feature>